<dbReference type="EMBL" id="FOUY01000071">
    <property type="protein sequence ID" value="SFO50089.1"/>
    <property type="molecule type" value="Genomic_DNA"/>
</dbReference>
<feature type="domain" description="SnoaL-like" evidence="1">
    <location>
        <begin position="6"/>
        <end position="130"/>
    </location>
</feature>
<evidence type="ECO:0000259" key="1">
    <source>
        <dbReference type="Pfam" id="PF13577"/>
    </source>
</evidence>
<dbReference type="Pfam" id="PF13577">
    <property type="entry name" value="SnoaL_4"/>
    <property type="match status" value="1"/>
</dbReference>
<reference evidence="2 3" key="1">
    <citation type="submission" date="2016-10" db="EMBL/GenBank/DDBJ databases">
        <authorList>
            <person name="de Groot N.N."/>
        </authorList>
    </citation>
    <scope>NUCLEOTIDE SEQUENCE [LARGE SCALE GENOMIC DNA]</scope>
    <source>
        <strain evidence="2 3">CGMCC 4.1877</strain>
    </source>
</reference>
<accession>A0A1I5HPN2</accession>
<sequence>MTLTLQTLSDRTEILELRSRYARALDEQDWDLMRTVFAEDGYADFSFGRPCEGIEEILHGCRSIMEHLDHTQHLLGNHEITVDGDRASGRHKLIGGAYLTTAAGAPSLCEHGEYVDEYVRTADGWRISRLVFSMTWSEGNMGILGAGIEALKATVS</sequence>
<dbReference type="InterPro" id="IPR032710">
    <property type="entry name" value="NTF2-like_dom_sf"/>
</dbReference>
<dbReference type="Proteomes" id="UP000199614">
    <property type="component" value="Unassembled WGS sequence"/>
</dbReference>
<dbReference type="SUPFAM" id="SSF54427">
    <property type="entry name" value="NTF2-like"/>
    <property type="match status" value="1"/>
</dbReference>
<dbReference type="CDD" id="cd00531">
    <property type="entry name" value="NTF2_like"/>
    <property type="match status" value="1"/>
</dbReference>
<dbReference type="InterPro" id="IPR037401">
    <property type="entry name" value="SnoaL-like"/>
</dbReference>
<protein>
    <submittedName>
        <fullName evidence="2">SnoaL-like domain-containing protein</fullName>
    </submittedName>
</protein>
<evidence type="ECO:0000313" key="3">
    <source>
        <dbReference type="Proteomes" id="UP000199614"/>
    </source>
</evidence>
<name>A0A1I5HPN2_PSUAM</name>
<dbReference type="Gene3D" id="3.10.450.50">
    <property type="match status" value="1"/>
</dbReference>
<dbReference type="RefSeq" id="WP_093356215.1">
    <property type="nucleotide sequence ID" value="NZ_FOUY01000071.1"/>
</dbReference>
<gene>
    <name evidence="2" type="ORF">SAMN05216207_10716</name>
</gene>
<dbReference type="OrthoDB" id="7605094at2"/>
<keyword evidence="3" id="KW-1185">Reference proteome</keyword>
<proteinExistence type="predicted"/>
<organism evidence="2 3">
    <name type="scientific">Pseudonocardia ammonioxydans</name>
    <dbReference type="NCBI Taxonomy" id="260086"/>
    <lineage>
        <taxon>Bacteria</taxon>
        <taxon>Bacillati</taxon>
        <taxon>Actinomycetota</taxon>
        <taxon>Actinomycetes</taxon>
        <taxon>Pseudonocardiales</taxon>
        <taxon>Pseudonocardiaceae</taxon>
        <taxon>Pseudonocardia</taxon>
    </lineage>
</organism>
<dbReference type="STRING" id="260086.SAMN05216207_10716"/>
<dbReference type="AlphaFoldDB" id="A0A1I5HPN2"/>
<evidence type="ECO:0000313" key="2">
    <source>
        <dbReference type="EMBL" id="SFO50089.1"/>
    </source>
</evidence>